<keyword evidence="7" id="KW-1278">Translocase</keyword>
<dbReference type="Gene3D" id="2.70.150.10">
    <property type="entry name" value="Calcium-transporting ATPase, cytoplasmic transduction domain A"/>
    <property type="match status" value="1"/>
</dbReference>
<gene>
    <name evidence="13" type="ORF">BESB_044850</name>
</gene>
<feature type="compositionally biased region" description="Low complexity" evidence="10">
    <location>
        <begin position="977"/>
        <end position="989"/>
    </location>
</feature>
<feature type="region of interest" description="Disordered" evidence="10">
    <location>
        <begin position="409"/>
        <end position="453"/>
    </location>
</feature>
<feature type="compositionally biased region" description="Basic and acidic residues" evidence="10">
    <location>
        <begin position="940"/>
        <end position="949"/>
    </location>
</feature>
<dbReference type="GO" id="GO:0005524">
    <property type="term" value="F:ATP binding"/>
    <property type="evidence" value="ECO:0007669"/>
    <property type="project" value="UniProtKB-KW"/>
</dbReference>
<dbReference type="VEuPathDB" id="ToxoDB:BESB_044850"/>
<comment type="subcellular location">
    <subcellularLocation>
        <location evidence="1">Membrane</location>
        <topology evidence="1">Multi-pass membrane protein</topology>
    </subcellularLocation>
</comment>
<keyword evidence="9 11" id="KW-0472">Membrane</keyword>
<feature type="compositionally biased region" description="Basic and acidic residues" evidence="10">
    <location>
        <begin position="967"/>
        <end position="976"/>
    </location>
</feature>
<keyword evidence="8 11" id="KW-1133">Transmembrane helix</keyword>
<feature type="region of interest" description="Disordered" evidence="10">
    <location>
        <begin position="40"/>
        <end position="99"/>
    </location>
</feature>
<dbReference type="RefSeq" id="XP_029220302.1">
    <property type="nucleotide sequence ID" value="XM_029362936.1"/>
</dbReference>
<dbReference type="GO" id="GO:0046872">
    <property type="term" value="F:metal ion binding"/>
    <property type="evidence" value="ECO:0007669"/>
    <property type="project" value="UniProtKB-KW"/>
</dbReference>
<feature type="transmembrane region" description="Helical" evidence="11">
    <location>
        <begin position="595"/>
        <end position="622"/>
    </location>
</feature>
<dbReference type="KEGG" id="bbes:BESB_044850"/>
<keyword evidence="4" id="KW-0547">Nucleotide-binding</keyword>
<evidence type="ECO:0000256" key="10">
    <source>
        <dbReference type="SAM" id="MobiDB-lite"/>
    </source>
</evidence>
<evidence type="ECO:0000256" key="11">
    <source>
        <dbReference type="SAM" id="Phobius"/>
    </source>
</evidence>
<feature type="compositionally biased region" description="Low complexity" evidence="10">
    <location>
        <begin position="232"/>
        <end position="250"/>
    </location>
</feature>
<feature type="transmembrane region" description="Helical" evidence="11">
    <location>
        <begin position="556"/>
        <end position="575"/>
    </location>
</feature>
<dbReference type="GeneID" id="40309415"/>
<dbReference type="InterPro" id="IPR059000">
    <property type="entry name" value="ATPase_P-type_domA"/>
</dbReference>
<dbReference type="EMBL" id="NWUJ01000003">
    <property type="protein sequence ID" value="PFH36293.1"/>
    <property type="molecule type" value="Genomic_DNA"/>
</dbReference>
<dbReference type="InterPro" id="IPR023299">
    <property type="entry name" value="ATPase_P-typ_cyto_dom_N"/>
</dbReference>
<keyword evidence="6" id="KW-0460">Magnesium</keyword>
<feature type="domain" description="P-type ATPase A" evidence="12">
    <location>
        <begin position="348"/>
        <end position="409"/>
    </location>
</feature>
<dbReference type="InterPro" id="IPR008250">
    <property type="entry name" value="ATPase_P-typ_transduc_dom_A_sf"/>
</dbReference>
<dbReference type="InterPro" id="IPR036412">
    <property type="entry name" value="HAD-like_sf"/>
</dbReference>
<accession>A0A2A9MKT0</accession>
<feature type="region of interest" description="Disordered" evidence="10">
    <location>
        <begin position="967"/>
        <end position="1006"/>
    </location>
</feature>
<dbReference type="PROSITE" id="PS00154">
    <property type="entry name" value="ATPASE_E1_E2"/>
    <property type="match status" value="1"/>
</dbReference>
<dbReference type="InterPro" id="IPR006544">
    <property type="entry name" value="P-type_TPase_V"/>
</dbReference>
<feature type="transmembrane region" description="Helical" evidence="11">
    <location>
        <begin position="1461"/>
        <end position="1480"/>
    </location>
</feature>
<feature type="transmembrane region" description="Helical" evidence="11">
    <location>
        <begin position="1422"/>
        <end position="1441"/>
    </location>
</feature>
<dbReference type="GO" id="GO:0019829">
    <property type="term" value="F:ATPase-coupled monoatomic cation transmembrane transporter activity"/>
    <property type="evidence" value="ECO:0007669"/>
    <property type="project" value="TreeGrafter"/>
</dbReference>
<feature type="region of interest" description="Disordered" evidence="10">
    <location>
        <begin position="928"/>
        <end position="949"/>
    </location>
</feature>
<evidence type="ECO:0000256" key="4">
    <source>
        <dbReference type="ARBA" id="ARBA00022741"/>
    </source>
</evidence>
<feature type="region of interest" description="Disordered" evidence="10">
    <location>
        <begin position="227"/>
        <end position="250"/>
    </location>
</feature>
<feature type="transmembrane region" description="Helical" evidence="11">
    <location>
        <begin position="109"/>
        <end position="131"/>
    </location>
</feature>
<comment type="caution">
    <text evidence="13">The sequence shown here is derived from an EMBL/GenBank/DDBJ whole genome shotgun (WGS) entry which is preliminary data.</text>
</comment>
<dbReference type="SFLD" id="SFLDF00027">
    <property type="entry name" value="p-type_atpase"/>
    <property type="match status" value="1"/>
</dbReference>
<organism evidence="13 14">
    <name type="scientific">Besnoitia besnoiti</name>
    <name type="common">Apicomplexan protozoan</name>
    <dbReference type="NCBI Taxonomy" id="94643"/>
    <lineage>
        <taxon>Eukaryota</taxon>
        <taxon>Sar</taxon>
        <taxon>Alveolata</taxon>
        <taxon>Apicomplexa</taxon>
        <taxon>Conoidasida</taxon>
        <taxon>Coccidia</taxon>
        <taxon>Eucoccidiorida</taxon>
        <taxon>Eimeriorina</taxon>
        <taxon>Sarcocystidae</taxon>
        <taxon>Besnoitia</taxon>
    </lineage>
</organism>
<dbReference type="Gene3D" id="3.40.1110.10">
    <property type="entry name" value="Calcium-transporting ATPase, cytoplasmic domain N"/>
    <property type="match status" value="1"/>
</dbReference>
<feature type="transmembrane region" description="Helical" evidence="11">
    <location>
        <begin position="1271"/>
        <end position="1293"/>
    </location>
</feature>
<reference evidence="13 14" key="1">
    <citation type="submission" date="2017-09" db="EMBL/GenBank/DDBJ databases">
        <title>Genome sequencing of Besnoitia besnoiti strain Bb-Ger1.</title>
        <authorList>
            <person name="Schares G."/>
            <person name="Venepally P."/>
            <person name="Lorenzi H.A."/>
        </authorList>
    </citation>
    <scope>NUCLEOTIDE SEQUENCE [LARGE SCALE GENOMIC DNA]</scope>
    <source>
        <strain evidence="13 14">Bb-Ger1</strain>
    </source>
</reference>
<dbReference type="Gene3D" id="3.40.50.1000">
    <property type="entry name" value="HAD superfamily/HAD-like"/>
    <property type="match status" value="1"/>
</dbReference>
<name>A0A2A9MKT0_BESBE</name>
<dbReference type="GO" id="GO:0006874">
    <property type="term" value="P:intracellular calcium ion homeostasis"/>
    <property type="evidence" value="ECO:0007669"/>
    <property type="project" value="TreeGrafter"/>
</dbReference>
<dbReference type="Proteomes" id="UP000224006">
    <property type="component" value="Chromosome III"/>
</dbReference>
<dbReference type="OrthoDB" id="48943at2759"/>
<dbReference type="PANTHER" id="PTHR45630">
    <property type="entry name" value="CATION-TRANSPORTING ATPASE-RELATED"/>
    <property type="match status" value="1"/>
</dbReference>
<keyword evidence="5" id="KW-0067">ATP-binding</keyword>
<evidence type="ECO:0000256" key="3">
    <source>
        <dbReference type="ARBA" id="ARBA00022723"/>
    </source>
</evidence>
<keyword evidence="3" id="KW-0479">Metal-binding</keyword>
<dbReference type="SUPFAM" id="SSF56784">
    <property type="entry name" value="HAD-like"/>
    <property type="match status" value="1"/>
</dbReference>
<evidence type="ECO:0000256" key="8">
    <source>
        <dbReference type="ARBA" id="ARBA00022989"/>
    </source>
</evidence>
<feature type="compositionally biased region" description="Basic and acidic residues" evidence="10">
    <location>
        <begin position="45"/>
        <end position="54"/>
    </location>
</feature>
<dbReference type="SFLD" id="SFLDG00002">
    <property type="entry name" value="C1.7:_P-type_atpase_like"/>
    <property type="match status" value="1"/>
</dbReference>
<dbReference type="SUPFAM" id="SSF81665">
    <property type="entry name" value="Calcium ATPase, transmembrane domain M"/>
    <property type="match status" value="1"/>
</dbReference>
<dbReference type="SFLD" id="SFLDS00003">
    <property type="entry name" value="Haloacid_Dehalogenase"/>
    <property type="match status" value="1"/>
</dbReference>
<evidence type="ECO:0000256" key="6">
    <source>
        <dbReference type="ARBA" id="ARBA00022842"/>
    </source>
</evidence>
<dbReference type="STRING" id="94643.A0A2A9MKT0"/>
<dbReference type="InterPro" id="IPR044492">
    <property type="entry name" value="P_typ_ATPase_HD_dom"/>
</dbReference>
<evidence type="ECO:0000313" key="14">
    <source>
        <dbReference type="Proteomes" id="UP000224006"/>
    </source>
</evidence>
<keyword evidence="14" id="KW-1185">Reference proteome</keyword>
<dbReference type="PANTHER" id="PTHR45630:SF7">
    <property type="entry name" value="ENDOPLASMIC RETICULUM TRANSMEMBRANE HELIX TRANSLOCASE"/>
    <property type="match status" value="1"/>
</dbReference>
<proteinExistence type="predicted"/>
<dbReference type="SUPFAM" id="SSF81653">
    <property type="entry name" value="Calcium ATPase, transduction domain A"/>
    <property type="match status" value="1"/>
</dbReference>
<evidence type="ECO:0000256" key="2">
    <source>
        <dbReference type="ARBA" id="ARBA00022692"/>
    </source>
</evidence>
<evidence type="ECO:0000256" key="5">
    <source>
        <dbReference type="ARBA" id="ARBA00022840"/>
    </source>
</evidence>
<evidence type="ECO:0000256" key="9">
    <source>
        <dbReference type="ARBA" id="ARBA00023136"/>
    </source>
</evidence>
<dbReference type="SUPFAM" id="SSF81660">
    <property type="entry name" value="Metal cation-transporting ATPase, ATP-binding domain N"/>
    <property type="match status" value="1"/>
</dbReference>
<dbReference type="InterPro" id="IPR023298">
    <property type="entry name" value="ATPase_P-typ_TM_dom_sf"/>
</dbReference>
<dbReference type="InterPro" id="IPR018303">
    <property type="entry name" value="ATPase_P-typ_P_site"/>
</dbReference>
<dbReference type="Pfam" id="PF00122">
    <property type="entry name" value="E1-E2_ATPase"/>
    <property type="match status" value="1"/>
</dbReference>
<dbReference type="GO" id="GO:0005789">
    <property type="term" value="C:endoplasmic reticulum membrane"/>
    <property type="evidence" value="ECO:0007669"/>
    <property type="project" value="TreeGrafter"/>
</dbReference>
<evidence type="ECO:0000256" key="7">
    <source>
        <dbReference type="ARBA" id="ARBA00022967"/>
    </source>
</evidence>
<evidence type="ECO:0000313" key="13">
    <source>
        <dbReference type="EMBL" id="PFH36293.1"/>
    </source>
</evidence>
<evidence type="ECO:0000256" key="1">
    <source>
        <dbReference type="ARBA" id="ARBA00004141"/>
    </source>
</evidence>
<evidence type="ECO:0000259" key="12">
    <source>
        <dbReference type="Pfam" id="PF00122"/>
    </source>
</evidence>
<sequence>MTEADFDLKEVRSSSASASVELRVRRFVLYRKKPWLLRTPAPQEISEKPPESAGEKAGIQLSGGASGETEGQAAASADASGAPPPAEGKASTTTTTEPPKSIEELFPTLTWLFSSFYFLYCILCIFLGGLLHLSTHWFVSLDCVVGFSRASIQEATHVLVVPPSGKPLEHRTLCSLARLPDQICFFYRKKKFLFVPSTGIFQPLRFPKDRPLVEYLKWKGLDATAPPSPVRGEAASSPVPSSALPSSGSGKPLLPDWNPSEDSAVPVVQAKYGSNDYDIPIPTFRELFKEHAVSPFFVFQMLCVSLWLIDEYWQYSLFTLVMLVLLECQMVKKRLKDFQQLRAMRIPPRPVHVFRSGAWIPLRSDLLLPGDIIAITGSSKPDAAVCPVDALLLQGSAVVNEATLTGAPARSAEAADLQRPATDEEERQGVRVSDADGAEPRQKADASESIPQTKAALELDDCVGETHSNKAKTDKQLPEADEVRLDMESRNKQNVIFAGTSVILHRNEHANFLKTKVPEKGCVAYVLRTAFSTTQGKLVRTILFSHGRVTVACREAWYFLGLLLMLALCASAYVLREGIRNADRSRFKLFLSCSHIVMAVVPAEFPITLSLAVTMSLLFLFTQKIFCTEPFRVPYAGRVDVCAFDKTGTLTSDSMRVRGIYGACASSPRTRQSASQTECVAEEETLLTQCLPFETVAVVGSCHALALVDGQLLGDPLEKAAFTSVGWTLASPDCALSAPRPRPLPTSSSTQQTRISVVRRFPFSSVLQRMTVVARLEGARMPWCGPAAAAEAAAAAFASNAEKVRDGPSGVFVASKGSPEMMKNFLKDVPPFYDSLYTGFCMKGYRVLTLAYREAESNLAHAERWELEKDLVFAGFLVVTCPIKAGTKTDIDIVSRAGHRAIMVTGDSPLTACQVAIDVGIFREGSTVGEAGFPENGAGRGDDEKEQELELKPLTRPVLILKCGKSADEPSAHDDGAATPGAAPAAAGLRQRRSQPSRSPGVASASPLAPALENFYWESRDGQMRVSLLSALGPAKAASRDATGCWTPFSSEGLAQLGADFHLCLTGPVIASLLEACGAETAREQVQILRPLLPYVGVFARMSPQQKELILLAFKASGLVTLMCGDGTNDVGALKAAHVGVSLLCQEANVPAAGRSRQEAERKRKEDAQCRALVASGRGWSVFGAGGVDAPQKPETSVAVACAAPAKPGVSAGSTALQKEFERRMEDIWSQTDDGPPLVRLGDASIASPFTFKGDSIRCVPLILRSGRATLVTVVMMYKLMALNSVITAFALSVLTLDGVKLGDFQTSVENVLCTVLTMLISKTRPSLEMGPCRPIASIFHPTVFLSLVLQASLHTYTLYTAWDLARALRAPDYTPNLDGHFEPNLVNSVVFLLIASMHASTFLSNYEGAPFMAPLLENRPLFVTLGFLVGLLLLLVFEVLPELNETLSLVPFPSYEFKTQIVALVFLDLGGAWLVAWMLRKIGWRWARHSARKAKPL</sequence>
<keyword evidence="2 11" id="KW-0812">Transmembrane</keyword>
<dbReference type="PRINTS" id="PR00119">
    <property type="entry name" value="CATATPASE"/>
</dbReference>
<protein>
    <recommendedName>
        <fullName evidence="12">P-type ATPase A domain-containing protein</fullName>
    </recommendedName>
</protein>
<dbReference type="GO" id="GO:0015662">
    <property type="term" value="F:P-type ion transporter activity"/>
    <property type="evidence" value="ECO:0007669"/>
    <property type="project" value="TreeGrafter"/>
</dbReference>
<dbReference type="InterPro" id="IPR023214">
    <property type="entry name" value="HAD_sf"/>
</dbReference>